<dbReference type="GO" id="GO:0003676">
    <property type="term" value="F:nucleic acid binding"/>
    <property type="evidence" value="ECO:0007669"/>
    <property type="project" value="InterPro"/>
</dbReference>
<dbReference type="InterPro" id="IPR001584">
    <property type="entry name" value="Integrase_cat-core"/>
</dbReference>
<dbReference type="InterPro" id="IPR036397">
    <property type="entry name" value="RNaseH_sf"/>
</dbReference>
<dbReference type="PROSITE" id="PS50994">
    <property type="entry name" value="INTEGRASE"/>
    <property type="match status" value="1"/>
</dbReference>
<dbReference type="Pfam" id="PF18701">
    <property type="entry name" value="DUF5641"/>
    <property type="match status" value="1"/>
</dbReference>
<dbReference type="Pfam" id="PF17921">
    <property type="entry name" value="Integrase_H2C2"/>
    <property type="match status" value="1"/>
</dbReference>
<dbReference type="InterPro" id="IPR041588">
    <property type="entry name" value="Integrase_H2C2"/>
</dbReference>
<reference evidence="4" key="1">
    <citation type="submission" date="2022-11" db="UniProtKB">
        <authorList>
            <consortium name="WormBaseParasite"/>
        </authorList>
    </citation>
    <scope>IDENTIFICATION</scope>
</reference>
<proteinExistence type="predicted"/>
<evidence type="ECO:0000256" key="1">
    <source>
        <dbReference type="SAM" id="MobiDB-lite"/>
    </source>
</evidence>
<dbReference type="PANTHER" id="PTHR47331">
    <property type="entry name" value="PHD-TYPE DOMAIN-CONTAINING PROTEIN"/>
    <property type="match status" value="1"/>
</dbReference>
<dbReference type="AlphaFoldDB" id="A0A915NUV7"/>
<protein>
    <submittedName>
        <fullName evidence="4">Integrase catalytic domain-containing protein</fullName>
    </submittedName>
</protein>
<dbReference type="InterPro" id="IPR012337">
    <property type="entry name" value="RNaseH-like_sf"/>
</dbReference>
<organism evidence="3 4">
    <name type="scientific">Meloidogyne floridensis</name>
    <dbReference type="NCBI Taxonomy" id="298350"/>
    <lineage>
        <taxon>Eukaryota</taxon>
        <taxon>Metazoa</taxon>
        <taxon>Ecdysozoa</taxon>
        <taxon>Nematoda</taxon>
        <taxon>Chromadorea</taxon>
        <taxon>Rhabditida</taxon>
        <taxon>Tylenchina</taxon>
        <taxon>Tylenchomorpha</taxon>
        <taxon>Tylenchoidea</taxon>
        <taxon>Meloidogynidae</taxon>
        <taxon>Meloidogyninae</taxon>
        <taxon>Meloidogyne</taxon>
    </lineage>
</organism>
<dbReference type="SUPFAM" id="SSF53098">
    <property type="entry name" value="Ribonuclease H-like"/>
    <property type="match status" value="1"/>
</dbReference>
<dbReference type="InterPro" id="IPR008042">
    <property type="entry name" value="Retrotrans_Pao"/>
</dbReference>
<feature type="domain" description="Integrase catalytic" evidence="2">
    <location>
        <begin position="432"/>
        <end position="613"/>
    </location>
</feature>
<dbReference type="GO" id="GO:0015074">
    <property type="term" value="P:DNA integration"/>
    <property type="evidence" value="ECO:0007669"/>
    <property type="project" value="InterPro"/>
</dbReference>
<evidence type="ECO:0000313" key="4">
    <source>
        <dbReference type="WBParaSite" id="scf7180000421103.g6314"/>
    </source>
</evidence>
<accession>A0A915NUV7</accession>
<dbReference type="Gene3D" id="3.30.420.10">
    <property type="entry name" value="Ribonuclease H-like superfamily/Ribonuclease H"/>
    <property type="match status" value="1"/>
</dbReference>
<keyword evidence="3" id="KW-1185">Reference proteome</keyword>
<dbReference type="InterPro" id="IPR040676">
    <property type="entry name" value="DUF5641"/>
</dbReference>
<sequence>MQSLWENKLKWDDQLPADLVEKWNSLIKEWTDEIPIHIPRRLSNTNQHQKYQLHCFTDASEAAMCAAIFIRIDNMADGKTDVRLIFSKTKVKPIKTKRTIPQLELIAILMGTKALQFVYKHLENLNIDPIMNLWSDSSVAISWVNTKIHIRDIFVSNRIKSIQKIPNLIIRHVSGQENPSDLGTRGISSVKALSSNLMWWNGPQWLSLPSTCWPDNKEVKPFLSNEYKGPKQEEAENPIFAFAITQHQSIFDLTHHSRLYKALRCIAYVIRFLSHLKPKSKIFPLLKEKYFSLKISVKEYRRALSIVLQQEQRLFPPTDKNNEALGIFTDSQNILRSKGRLGKSSLPIKTIEPIYLPPNSHLTALIIYETHLIYHHSSPLLTLSIIRRQYWIPKGRRTVERVLFKSCLPCRKFQVKPFDPPPFPQLPLERVSPSRPFIATGLDYCGPLHIRTDKKFPKTSTTNTPKTKKFWIVIWVCLSTRGISLDYVPDLTSEAFLLAFRRFCAKFSPPTTIYSDSAPTFISFKKFFENSCKTHPIVWHLRVPYAAWRGGFYERLIALVKFHLRRSLAKGLFPHISKFDNFLTTLSEIESCVNSRPISFCSSNPADPLPLRPIDFMRPLGYNLQNWPLMINKETENDPDYSPRSDPSSLENLWKSLSKTTKAFWLRWRDDYLLSLRERFRKISSQNPRWPQKGELVLIHSESPKALWPIAIIVKVHFNEGQFPDTALVKTAHSGNTLLRSVSHLYPLETTEEVEKRLSQEKPNIKQQQREENERNLRSPIRQLRNRVILH</sequence>
<evidence type="ECO:0000313" key="3">
    <source>
        <dbReference type="Proteomes" id="UP000887560"/>
    </source>
</evidence>
<name>A0A915NUV7_9BILA</name>
<dbReference type="WBParaSite" id="scf7180000421103.g6314">
    <property type="protein sequence ID" value="scf7180000421103.g6314"/>
    <property type="gene ID" value="scf7180000421103.g6314"/>
</dbReference>
<feature type="compositionally biased region" description="Basic and acidic residues" evidence="1">
    <location>
        <begin position="756"/>
        <end position="777"/>
    </location>
</feature>
<dbReference type="Proteomes" id="UP000887560">
    <property type="component" value="Unplaced"/>
</dbReference>
<evidence type="ECO:0000259" key="2">
    <source>
        <dbReference type="PROSITE" id="PS50994"/>
    </source>
</evidence>
<feature type="region of interest" description="Disordered" evidence="1">
    <location>
        <begin position="756"/>
        <end position="778"/>
    </location>
</feature>
<dbReference type="Pfam" id="PF05380">
    <property type="entry name" value="Peptidase_A17"/>
    <property type="match status" value="1"/>
</dbReference>